<feature type="transmembrane region" description="Helical" evidence="1">
    <location>
        <begin position="167"/>
        <end position="184"/>
    </location>
</feature>
<feature type="transmembrane region" description="Helical" evidence="1">
    <location>
        <begin position="25"/>
        <end position="43"/>
    </location>
</feature>
<dbReference type="EMBL" id="RDQO01000001">
    <property type="protein sequence ID" value="RMX08653.1"/>
    <property type="molecule type" value="Genomic_DNA"/>
</dbReference>
<feature type="transmembrane region" description="Helical" evidence="1">
    <location>
        <begin position="204"/>
        <end position="220"/>
    </location>
</feature>
<dbReference type="AlphaFoldDB" id="A0A3M6R0E8"/>
<comment type="caution">
    <text evidence="2">The sequence shown here is derived from an EMBL/GenBank/DDBJ whole genome shotgun (WGS) entry which is preliminary data.</text>
</comment>
<keyword evidence="1" id="KW-1133">Transmembrane helix</keyword>
<keyword evidence="1" id="KW-0472">Membrane</keyword>
<reference evidence="2 3" key="1">
    <citation type="submission" date="2018-10" db="EMBL/GenBank/DDBJ databases">
        <title>Draft genome of Cortibacter populi DSM10536.</title>
        <authorList>
            <person name="Bernier A.-M."/>
            <person name="Bernard K."/>
        </authorList>
    </citation>
    <scope>NUCLEOTIDE SEQUENCE [LARGE SCALE GENOMIC DNA]</scope>
    <source>
        <strain evidence="2 3">DSM 105136</strain>
    </source>
</reference>
<dbReference type="RefSeq" id="WP_122226779.1">
    <property type="nucleotide sequence ID" value="NZ_RDQO01000001.1"/>
</dbReference>
<name>A0A3M6R0E8_9BURK</name>
<feature type="transmembrane region" description="Helical" evidence="1">
    <location>
        <begin position="86"/>
        <end position="113"/>
    </location>
</feature>
<gene>
    <name evidence="2" type="ORF">D8I35_06210</name>
</gene>
<evidence type="ECO:0000256" key="1">
    <source>
        <dbReference type="SAM" id="Phobius"/>
    </source>
</evidence>
<evidence type="ECO:0000313" key="3">
    <source>
        <dbReference type="Proteomes" id="UP000278006"/>
    </source>
</evidence>
<dbReference type="OrthoDB" id="1679451at2"/>
<organism evidence="2 3">
    <name type="scientific">Corticibacter populi</name>
    <dbReference type="NCBI Taxonomy" id="1550736"/>
    <lineage>
        <taxon>Bacteria</taxon>
        <taxon>Pseudomonadati</taxon>
        <taxon>Pseudomonadota</taxon>
        <taxon>Betaproteobacteria</taxon>
        <taxon>Burkholderiales</taxon>
        <taxon>Comamonadaceae</taxon>
        <taxon>Corticibacter</taxon>
    </lineage>
</organism>
<keyword evidence="3" id="KW-1185">Reference proteome</keyword>
<proteinExistence type="predicted"/>
<feature type="transmembrane region" description="Helical" evidence="1">
    <location>
        <begin position="55"/>
        <end position="74"/>
    </location>
</feature>
<keyword evidence="1" id="KW-0812">Transmembrane</keyword>
<evidence type="ECO:0000313" key="2">
    <source>
        <dbReference type="EMBL" id="RMX08653.1"/>
    </source>
</evidence>
<feature type="transmembrane region" description="Helical" evidence="1">
    <location>
        <begin position="133"/>
        <end position="155"/>
    </location>
</feature>
<sequence length="239" mass="26287">MPASKTGPAAPAAWIFPHRQNWRSVTVLITATTIFLLVAYALAPSLPPRIGWENGPIENLQVALLLVGGVLALREAYRAEQPVRRCVWWIVAPFWFALALRELSWGATMMVPLSVDSVTGPVFSSSQQLLYKWAVAPVLGFLLAVMAVAAVRWRIDRLLPLLWRQGGLPWLELGLFGICMMVSAATEGHMGLHVPGLDAGASQILEEFAELVAYFFLLLGQWRMRRVLGRCAGSAQGRA</sequence>
<dbReference type="Proteomes" id="UP000278006">
    <property type="component" value="Unassembled WGS sequence"/>
</dbReference>
<accession>A0A3M6R0E8</accession>
<protein>
    <submittedName>
        <fullName evidence="2">Uncharacterized protein</fullName>
    </submittedName>
</protein>